<keyword evidence="2" id="KW-0378">Hydrolase</keyword>
<dbReference type="GO" id="GO:0004386">
    <property type="term" value="F:helicase activity"/>
    <property type="evidence" value="ECO:0007669"/>
    <property type="project" value="UniProtKB-KW"/>
</dbReference>
<keyword evidence="2" id="KW-0347">Helicase</keyword>
<evidence type="ECO:0000313" key="2">
    <source>
        <dbReference type="EMBL" id="MBB4076194.1"/>
    </source>
</evidence>
<dbReference type="AlphaFoldDB" id="A0A840DSZ9"/>
<keyword evidence="2" id="KW-0067">ATP-binding</keyword>
<organism evidence="2 3">
    <name type="scientific">Bartonella fuyuanensis</name>
    <dbReference type="NCBI Taxonomy" id="1460968"/>
    <lineage>
        <taxon>Bacteria</taxon>
        <taxon>Pseudomonadati</taxon>
        <taxon>Pseudomonadota</taxon>
        <taxon>Alphaproteobacteria</taxon>
        <taxon>Hyphomicrobiales</taxon>
        <taxon>Bartonellaceae</taxon>
        <taxon>Bartonella</taxon>
    </lineage>
</organism>
<dbReference type="EMBL" id="JACIFE010000003">
    <property type="protein sequence ID" value="MBB4076194.1"/>
    <property type="molecule type" value="Genomic_DNA"/>
</dbReference>
<feature type="domain" description="Type ISP restriction-modification enzyme coupler" evidence="1">
    <location>
        <begin position="53"/>
        <end position="150"/>
    </location>
</feature>
<gene>
    <name evidence="2" type="ORF">GGR08_000487</name>
</gene>
<dbReference type="Pfam" id="PF22240">
    <property type="entry name" value="ISP_coupler"/>
    <property type="match status" value="1"/>
</dbReference>
<dbReference type="Proteomes" id="UP000585970">
    <property type="component" value="Unassembled WGS sequence"/>
</dbReference>
<proteinExistence type="predicted"/>
<name>A0A840DSZ9_9HYPH</name>
<evidence type="ECO:0000313" key="3">
    <source>
        <dbReference type="Proteomes" id="UP000585970"/>
    </source>
</evidence>
<comment type="caution">
    <text evidence="2">The sequence shown here is derived from an EMBL/GenBank/DDBJ whole genome shotgun (WGS) entry which is preliminary data.</text>
</comment>
<protein>
    <submittedName>
        <fullName evidence="2">Putative helicase</fullName>
    </submittedName>
</protein>
<accession>A0A840DSZ9</accession>
<reference evidence="2 3" key="1">
    <citation type="submission" date="2020-08" db="EMBL/GenBank/DDBJ databases">
        <title>Genomic Encyclopedia of Type Strains, Phase IV (KMG-IV): sequencing the most valuable type-strain genomes for metagenomic binning, comparative biology and taxonomic classification.</title>
        <authorList>
            <person name="Goeker M."/>
        </authorList>
    </citation>
    <scope>NUCLEOTIDE SEQUENCE [LARGE SCALE GENOMIC DNA]</scope>
    <source>
        <strain evidence="2 3">DSM 100694</strain>
    </source>
</reference>
<dbReference type="InterPro" id="IPR053980">
    <property type="entry name" value="ISP_coupler"/>
</dbReference>
<keyword evidence="2" id="KW-0547">Nucleotide-binding</keyword>
<keyword evidence="3" id="KW-1185">Reference proteome</keyword>
<sequence>MIYNDHLFFACQTSLSHTLRFSYFKSIHDKLHPNHSLTSYSKDPSKKSTLSDYWGIWANNIAEIAQNHINHLKDILSDEKSKAQCAFDAFHKELKSNLNDSITQEEALEMLGQHLVTRPVFEALFEGNEFVQNNSISQAMERILKELDKTN</sequence>
<evidence type="ECO:0000259" key="1">
    <source>
        <dbReference type="Pfam" id="PF22240"/>
    </source>
</evidence>